<name>A0A934N1I9_9BACT</name>
<dbReference type="InterPro" id="IPR001387">
    <property type="entry name" value="Cro/C1-type_HTH"/>
</dbReference>
<dbReference type="Gene3D" id="1.25.40.10">
    <property type="entry name" value="Tetratricopeptide repeat domain"/>
    <property type="match status" value="1"/>
</dbReference>
<dbReference type="AlphaFoldDB" id="A0A934N1I9"/>
<dbReference type="PROSITE" id="PS50943">
    <property type="entry name" value="HTH_CROC1"/>
    <property type="match status" value="1"/>
</dbReference>
<dbReference type="SUPFAM" id="SSF47413">
    <property type="entry name" value="lambda repressor-like DNA-binding domains"/>
    <property type="match status" value="1"/>
</dbReference>
<dbReference type="EMBL" id="JAEKNR010000035">
    <property type="protein sequence ID" value="MBJ7597065.1"/>
    <property type="molecule type" value="Genomic_DNA"/>
</dbReference>
<dbReference type="SMART" id="SM00530">
    <property type="entry name" value="HTH_XRE"/>
    <property type="match status" value="1"/>
</dbReference>
<dbReference type="InterPro" id="IPR011990">
    <property type="entry name" value="TPR-like_helical_dom_sf"/>
</dbReference>
<accession>A0A934N1I9</accession>
<dbReference type="Proteomes" id="UP000612893">
    <property type="component" value="Unassembled WGS sequence"/>
</dbReference>
<keyword evidence="3" id="KW-1185">Reference proteome</keyword>
<evidence type="ECO:0000313" key="2">
    <source>
        <dbReference type="EMBL" id="MBJ7597065.1"/>
    </source>
</evidence>
<gene>
    <name evidence="2" type="ORF">JF922_03125</name>
</gene>
<evidence type="ECO:0000313" key="3">
    <source>
        <dbReference type="Proteomes" id="UP000612893"/>
    </source>
</evidence>
<dbReference type="SUPFAM" id="SSF48452">
    <property type="entry name" value="TPR-like"/>
    <property type="match status" value="1"/>
</dbReference>
<protein>
    <submittedName>
        <fullName evidence="2">Helix-turn-helix transcriptional regulator</fullName>
    </submittedName>
</protein>
<dbReference type="Gene3D" id="1.10.260.40">
    <property type="entry name" value="lambda repressor-like DNA-binding domains"/>
    <property type="match status" value="1"/>
</dbReference>
<reference evidence="2" key="1">
    <citation type="submission" date="2020-10" db="EMBL/GenBank/DDBJ databases">
        <title>Ca. Dormibacterota MAGs.</title>
        <authorList>
            <person name="Montgomery K."/>
        </authorList>
    </citation>
    <scope>NUCLEOTIDE SEQUENCE [LARGE SCALE GENOMIC DNA]</scope>
    <source>
        <strain evidence="2">SC8812_S17_10</strain>
    </source>
</reference>
<sequence>MGSEFGRTVRKLREQHGVSQQVLADLAGISRRWLVEIEAGTEPKLPHAIRLAEELAALVPEVQATDLLASCSAHLARRADIMTKVKRRRFIKYLSAVSGVAVIDGERLESVLAGLGPPDDRAIDDLEAISRGLVDEYWTRGPITVFPMVQGHLDGLRSMLASAERTELRRRLLRVLSETATLSGWLAFRLQARRDAEDFWALATAWADEAGDGPLRAYALIARTNLLSATWRDGEGGNAVAAIALLDAAASVMGPHSSPLRRAWLYARRAEEHAIRGVRRACETDLERAARALAEAEGCVEDGFLRSWDQAQLAGYRGNCAQLLGRWQEAISILDETLPNIPPTMLNQRAAVLTNLAAAHSQEGQDGVEQACGLLRQALDIAGPARLVAAQQRIAGVRQRRLRPFTRMPAVQQLDEQLRSWTTPS</sequence>
<organism evidence="2 3">
    <name type="scientific">Candidatus Nephthysia bennettiae</name>
    <dbReference type="NCBI Taxonomy" id="3127016"/>
    <lineage>
        <taxon>Bacteria</taxon>
        <taxon>Bacillati</taxon>
        <taxon>Candidatus Dormiibacterota</taxon>
        <taxon>Candidatus Dormibacteria</taxon>
        <taxon>Candidatus Dormibacterales</taxon>
        <taxon>Candidatus Dormibacteraceae</taxon>
        <taxon>Candidatus Nephthysia</taxon>
    </lineage>
</organism>
<comment type="caution">
    <text evidence="2">The sequence shown here is derived from an EMBL/GenBank/DDBJ whole genome shotgun (WGS) entry which is preliminary data.</text>
</comment>
<proteinExistence type="predicted"/>
<dbReference type="Pfam" id="PF13560">
    <property type="entry name" value="HTH_31"/>
    <property type="match status" value="1"/>
</dbReference>
<feature type="domain" description="HTH cro/C1-type" evidence="1">
    <location>
        <begin position="9"/>
        <end position="62"/>
    </location>
</feature>
<evidence type="ECO:0000259" key="1">
    <source>
        <dbReference type="PROSITE" id="PS50943"/>
    </source>
</evidence>
<dbReference type="CDD" id="cd00093">
    <property type="entry name" value="HTH_XRE"/>
    <property type="match status" value="1"/>
</dbReference>
<dbReference type="InterPro" id="IPR010982">
    <property type="entry name" value="Lambda_DNA-bd_dom_sf"/>
</dbReference>
<dbReference type="GO" id="GO:0003677">
    <property type="term" value="F:DNA binding"/>
    <property type="evidence" value="ECO:0007669"/>
    <property type="project" value="InterPro"/>
</dbReference>